<dbReference type="STRING" id="83449.BON30_23680"/>
<dbReference type="Proteomes" id="UP000182229">
    <property type="component" value="Unassembled WGS sequence"/>
</dbReference>
<dbReference type="AlphaFoldDB" id="A0A1L9B7C1"/>
<reference evidence="2 3" key="2">
    <citation type="submission" date="2016-12" db="EMBL/GenBank/DDBJ databases">
        <title>Draft Genome Sequence of Cystobacter ferrugineus Strain Cbfe23.</title>
        <authorList>
            <person name="Akbar S."/>
            <person name="Dowd S.E."/>
            <person name="Stevens D.C."/>
        </authorList>
    </citation>
    <scope>NUCLEOTIDE SEQUENCE [LARGE SCALE GENOMIC DNA]</scope>
    <source>
        <strain evidence="2 3">Cbfe23</strain>
    </source>
</reference>
<dbReference type="InterPro" id="IPR028946">
    <property type="entry name" value="Ntox44"/>
</dbReference>
<dbReference type="Pfam" id="PF15607">
    <property type="entry name" value="Ntox44"/>
    <property type="match status" value="1"/>
</dbReference>
<name>A0A1L9B7C1_9BACT</name>
<organism evidence="2 3">
    <name type="scientific">Cystobacter ferrugineus</name>
    <dbReference type="NCBI Taxonomy" id="83449"/>
    <lineage>
        <taxon>Bacteria</taxon>
        <taxon>Pseudomonadati</taxon>
        <taxon>Myxococcota</taxon>
        <taxon>Myxococcia</taxon>
        <taxon>Myxococcales</taxon>
        <taxon>Cystobacterineae</taxon>
        <taxon>Archangiaceae</taxon>
        <taxon>Cystobacter</taxon>
    </lineage>
</organism>
<sequence>MSFIHQKMLENERGPDVAYMREKLKTTWVDVVVPRKQDIESIQALHRWYQLVKNRAPWDYKQEIISRFGRWMDDPQRPIRYGYDIWANLHYGYIGLACGFSQWTLLQGAGFAQWRAGTSPDGYWERRLDTLGDADVAAALDDPKDQEAIRAGFSLWEDFGASVQPFHLWNELRKRANRLSTEPRGGFSRAAR</sequence>
<protein>
    <recommendedName>
        <fullName evidence="1">Bacterial toxin 44 domain-containing protein</fullName>
    </recommendedName>
</protein>
<proteinExistence type="predicted"/>
<evidence type="ECO:0000259" key="1">
    <source>
        <dbReference type="Pfam" id="PF15607"/>
    </source>
</evidence>
<accession>A0A1L9B7C1</accession>
<evidence type="ECO:0000313" key="2">
    <source>
        <dbReference type="EMBL" id="OJH38156.1"/>
    </source>
</evidence>
<gene>
    <name evidence="2" type="ORF">BON30_23680</name>
</gene>
<evidence type="ECO:0000313" key="3">
    <source>
        <dbReference type="Proteomes" id="UP000182229"/>
    </source>
</evidence>
<feature type="domain" description="Bacterial toxin 44" evidence="1">
    <location>
        <begin position="47"/>
        <end position="157"/>
    </location>
</feature>
<dbReference type="EMBL" id="MPIN01000006">
    <property type="protein sequence ID" value="OJH38156.1"/>
    <property type="molecule type" value="Genomic_DNA"/>
</dbReference>
<comment type="caution">
    <text evidence="2">The sequence shown here is derived from an EMBL/GenBank/DDBJ whole genome shotgun (WGS) entry which is preliminary data.</text>
</comment>
<reference evidence="3" key="1">
    <citation type="submission" date="2016-11" db="EMBL/GenBank/DDBJ databases">
        <authorList>
            <person name="Shukria A."/>
            <person name="Stevens D.C."/>
        </authorList>
    </citation>
    <scope>NUCLEOTIDE SEQUENCE [LARGE SCALE GENOMIC DNA]</scope>
    <source>
        <strain evidence="3">Cbfe23</strain>
    </source>
</reference>
<keyword evidence="3" id="KW-1185">Reference proteome</keyword>